<evidence type="ECO:0000313" key="2">
    <source>
        <dbReference type="EMBL" id="OOE41689.1"/>
    </source>
</evidence>
<organism evidence="2 3">
    <name type="scientific">Salinivibrio kushneri</name>
    <dbReference type="NCBI Taxonomy" id="1908198"/>
    <lineage>
        <taxon>Bacteria</taxon>
        <taxon>Pseudomonadati</taxon>
        <taxon>Pseudomonadota</taxon>
        <taxon>Gammaproteobacteria</taxon>
        <taxon>Vibrionales</taxon>
        <taxon>Vibrionaceae</taxon>
        <taxon>Salinivibrio</taxon>
    </lineage>
</organism>
<gene>
    <name evidence="2" type="ORF">BZG00_01595</name>
</gene>
<evidence type="ECO:0000313" key="3">
    <source>
        <dbReference type="Proteomes" id="UP000189021"/>
    </source>
</evidence>
<keyword evidence="1" id="KW-0812">Transmembrane</keyword>
<keyword evidence="1" id="KW-1133">Transmembrane helix</keyword>
<protein>
    <submittedName>
        <fullName evidence="2">Uncharacterized protein</fullName>
    </submittedName>
</protein>
<feature type="transmembrane region" description="Helical" evidence="1">
    <location>
        <begin position="40"/>
        <end position="62"/>
    </location>
</feature>
<dbReference type="EMBL" id="MUEK01000001">
    <property type="protein sequence ID" value="OOE41689.1"/>
    <property type="molecule type" value="Genomic_DNA"/>
</dbReference>
<sequence length="178" mass="19638">MLDKKLFLSPTFFIGALIAFGATQGIKSFINIDSGNANQFMLELTLCWMLFTIGAAGCTACVAKRNKLNTLSFELMDTNLAAYLGSVSSILATTVGLIVSATISQEWEAVKVGTLIFSHIFLLFAIQPVIWTKITKRFIHQRTTAMFNQPKMMLAHFTFFSGLICLGSLGFHEIILAR</sequence>
<feature type="transmembrane region" description="Helical" evidence="1">
    <location>
        <begin position="82"/>
        <end position="103"/>
    </location>
</feature>
<feature type="transmembrane region" description="Helical" evidence="1">
    <location>
        <begin position="152"/>
        <end position="171"/>
    </location>
</feature>
<feature type="transmembrane region" description="Helical" evidence="1">
    <location>
        <begin position="109"/>
        <end position="131"/>
    </location>
</feature>
<name>A0AB36K2C1_9GAMM</name>
<accession>A0AB36K2C1</accession>
<evidence type="ECO:0000256" key="1">
    <source>
        <dbReference type="SAM" id="Phobius"/>
    </source>
</evidence>
<dbReference type="RefSeq" id="WP_077658707.1">
    <property type="nucleotide sequence ID" value="NZ_CP040021.1"/>
</dbReference>
<dbReference type="AlphaFoldDB" id="A0AB36K2C1"/>
<reference evidence="2 3" key="1">
    <citation type="journal article" date="2017" name="Genome Announc.">
        <title>Draft Genome Sequences of Salinivibrio proteolyticus, Salinivibrio sharmensis, Salinivibrio siamensis, Salinivibrio costicola subsp. alcaliphilus, Salinivibrio costicola subsp. vallismortis, and 29 New Isolates Belonging to the Genus Salinivibrio.</title>
        <authorList>
            <person name="Lopez-Hermoso C."/>
            <person name="de la Haba R.R."/>
            <person name="Sanchez-Porro C."/>
            <person name="Bayliss S.C."/>
            <person name="Feil E.J."/>
            <person name="Ventosa A."/>
        </authorList>
    </citation>
    <scope>NUCLEOTIDE SEQUENCE [LARGE SCALE GENOMIC DNA]</scope>
    <source>
        <strain evidence="2 3">AL184</strain>
    </source>
</reference>
<keyword evidence="1" id="KW-0472">Membrane</keyword>
<proteinExistence type="predicted"/>
<dbReference type="Proteomes" id="UP000189021">
    <property type="component" value="Unassembled WGS sequence"/>
</dbReference>
<keyword evidence="3" id="KW-1185">Reference proteome</keyword>
<comment type="caution">
    <text evidence="2">The sequence shown here is derived from an EMBL/GenBank/DDBJ whole genome shotgun (WGS) entry which is preliminary data.</text>
</comment>